<name>A0AA88RLI5_9ASTE</name>
<evidence type="ECO:0000313" key="4">
    <source>
        <dbReference type="EMBL" id="KAK2992118.1"/>
    </source>
</evidence>
<organism evidence="4 5">
    <name type="scientific">Escallonia rubra</name>
    <dbReference type="NCBI Taxonomy" id="112253"/>
    <lineage>
        <taxon>Eukaryota</taxon>
        <taxon>Viridiplantae</taxon>
        <taxon>Streptophyta</taxon>
        <taxon>Embryophyta</taxon>
        <taxon>Tracheophyta</taxon>
        <taxon>Spermatophyta</taxon>
        <taxon>Magnoliopsida</taxon>
        <taxon>eudicotyledons</taxon>
        <taxon>Gunneridae</taxon>
        <taxon>Pentapetalae</taxon>
        <taxon>asterids</taxon>
        <taxon>campanulids</taxon>
        <taxon>Escalloniales</taxon>
        <taxon>Escalloniaceae</taxon>
        <taxon>Escallonia</taxon>
    </lineage>
</organism>
<dbReference type="Proteomes" id="UP001187471">
    <property type="component" value="Unassembled WGS sequence"/>
</dbReference>
<proteinExistence type="predicted"/>
<dbReference type="InterPro" id="IPR050232">
    <property type="entry name" value="FBL13/AtMIF1-like"/>
</dbReference>
<dbReference type="InterPro" id="IPR053781">
    <property type="entry name" value="F-box_AtFBL13-like"/>
</dbReference>
<feature type="region of interest" description="Disordered" evidence="1">
    <location>
        <begin position="73"/>
        <end position="96"/>
    </location>
</feature>
<gene>
    <name evidence="4" type="ORF">RJ640_006420</name>
</gene>
<evidence type="ECO:0000313" key="5">
    <source>
        <dbReference type="Proteomes" id="UP001187471"/>
    </source>
</evidence>
<evidence type="ECO:0000259" key="2">
    <source>
        <dbReference type="Pfam" id="PF00646"/>
    </source>
</evidence>
<dbReference type="InterPro" id="IPR001810">
    <property type="entry name" value="F-box_dom"/>
</dbReference>
<dbReference type="InterPro" id="IPR032675">
    <property type="entry name" value="LRR_dom_sf"/>
</dbReference>
<dbReference type="Pfam" id="PF00646">
    <property type="entry name" value="F-box"/>
    <property type="match status" value="1"/>
</dbReference>
<feature type="compositionally biased region" description="Acidic residues" evidence="1">
    <location>
        <begin position="74"/>
        <end position="96"/>
    </location>
</feature>
<accession>A0AA88RLI5</accession>
<dbReference type="SUPFAM" id="SSF81383">
    <property type="entry name" value="F-box domain"/>
    <property type="match status" value="1"/>
</dbReference>
<dbReference type="PANTHER" id="PTHR31900:SF27">
    <property type="entry name" value="FBD DOMAIN-CONTAINING PROTEIN"/>
    <property type="match status" value="1"/>
</dbReference>
<dbReference type="CDD" id="cd22160">
    <property type="entry name" value="F-box_AtFBL13-like"/>
    <property type="match status" value="1"/>
</dbReference>
<keyword evidence="5" id="KW-1185">Reference proteome</keyword>
<dbReference type="InterPro" id="IPR036047">
    <property type="entry name" value="F-box-like_dom_sf"/>
</dbReference>
<evidence type="ECO:0000256" key="1">
    <source>
        <dbReference type="SAM" id="MobiDB-lite"/>
    </source>
</evidence>
<comment type="caution">
    <text evidence="4">The sequence shown here is derived from an EMBL/GenBank/DDBJ whole genome shotgun (WGS) entry which is preliminary data.</text>
</comment>
<dbReference type="InterPro" id="IPR055411">
    <property type="entry name" value="LRR_FXL15/At3g58940/PEG3-like"/>
</dbReference>
<sequence length="435" mass="50038">MKSVRARQSVDRISSLSDEILSMIISRVPIEEAVRTSVLAKRWRHTWKFATHLDFNPMQMLMSYRVLCQSINEPADDPEEDMDPSEEDIDPLEEDPSEEDLVRATRLITTILQSHWSDVTSCRILHMPINMTSGHVRAWIEYLIERKGVQELILTCEELPSFDSFCPEAMDLPLGIFRCGTLTVLELTNYMLFDVSPFRGCDNLRTLKMEYMELGHKVLPELISCCRLLEELSLSGCKLKEVEICSKNLRSLQLQSLSLEKIYICTEALAVMVFDKIGCQPNCILINAPRVVVFQTYCSSQNEEILELCSGILLRDEANPQYPESRLSYPEHLYWDRKAAVYCMSNSLRRVYIWGFGGKELEICFAKYLITRAQRLDRIAIQFDDNCTRDEATSSRSLLSVPRASMHVSIVFKPGSRYAEKFGNDFDNWVSTLLD</sequence>
<evidence type="ECO:0008006" key="6">
    <source>
        <dbReference type="Google" id="ProtNLM"/>
    </source>
</evidence>
<dbReference type="PANTHER" id="PTHR31900">
    <property type="entry name" value="F-BOX/RNI SUPERFAMILY PROTEIN-RELATED"/>
    <property type="match status" value="1"/>
</dbReference>
<dbReference type="Pfam" id="PF24758">
    <property type="entry name" value="LRR_At5g56370"/>
    <property type="match status" value="1"/>
</dbReference>
<feature type="domain" description="F-box/LRR-repeat protein 15/At3g58940/PEG3-like LRR" evidence="3">
    <location>
        <begin position="137"/>
        <end position="265"/>
    </location>
</feature>
<dbReference type="Gene3D" id="3.80.10.10">
    <property type="entry name" value="Ribonuclease Inhibitor"/>
    <property type="match status" value="1"/>
</dbReference>
<protein>
    <recommendedName>
        <fullName evidence="6">F-box domain-containing protein</fullName>
    </recommendedName>
</protein>
<dbReference type="EMBL" id="JAVXUO010000436">
    <property type="protein sequence ID" value="KAK2992118.1"/>
    <property type="molecule type" value="Genomic_DNA"/>
</dbReference>
<reference evidence="4" key="1">
    <citation type="submission" date="2022-12" db="EMBL/GenBank/DDBJ databases">
        <title>Draft genome assemblies for two species of Escallonia (Escalloniales).</title>
        <authorList>
            <person name="Chanderbali A."/>
            <person name="Dervinis C."/>
            <person name="Anghel I."/>
            <person name="Soltis D."/>
            <person name="Soltis P."/>
            <person name="Zapata F."/>
        </authorList>
    </citation>
    <scope>NUCLEOTIDE SEQUENCE</scope>
    <source>
        <strain evidence="4">UCBG92.1500</strain>
        <tissue evidence="4">Leaf</tissue>
    </source>
</reference>
<dbReference type="AlphaFoldDB" id="A0AA88RLI5"/>
<feature type="domain" description="F-box" evidence="2">
    <location>
        <begin position="13"/>
        <end position="48"/>
    </location>
</feature>
<dbReference type="SUPFAM" id="SSF52047">
    <property type="entry name" value="RNI-like"/>
    <property type="match status" value="1"/>
</dbReference>
<evidence type="ECO:0000259" key="3">
    <source>
        <dbReference type="Pfam" id="PF24758"/>
    </source>
</evidence>